<name>A0A437M6S6_9SPHN</name>
<dbReference type="SUPFAM" id="SSF51905">
    <property type="entry name" value="FAD/NAD(P)-binding domain"/>
    <property type="match status" value="1"/>
</dbReference>
<evidence type="ECO:0000313" key="7">
    <source>
        <dbReference type="EMBL" id="RVT93204.1"/>
    </source>
</evidence>
<comment type="caution">
    <text evidence="7">The sequence shown here is derived from an EMBL/GenBank/DDBJ whole genome shotgun (WGS) entry which is preliminary data.</text>
</comment>
<dbReference type="PIRSF" id="PIRSF000137">
    <property type="entry name" value="Alcohol_oxidase"/>
    <property type="match status" value="1"/>
</dbReference>
<dbReference type="GO" id="GO:0050660">
    <property type="term" value="F:flavin adenine dinucleotide binding"/>
    <property type="evidence" value="ECO:0007669"/>
    <property type="project" value="InterPro"/>
</dbReference>
<evidence type="ECO:0000256" key="5">
    <source>
        <dbReference type="PIRSR" id="PIRSR000137-2"/>
    </source>
</evidence>
<comment type="similarity">
    <text evidence="2">Belongs to the GMC oxidoreductase family.</text>
</comment>
<keyword evidence="3" id="KW-0285">Flavoprotein</keyword>
<sequence>MMARNDADSDYVVIGAGSAGCALAARLSEDPHNRVTLLDAGVEQPTRFREIPGVTKLLMANPRFDWLFRAEPDPSIDGRQLFWHAGRMAGGGSSINGMVYIRGRRGDYDDWVDMGATGWGWSDVEPFFRRLEGYTGPGNGALGQMGPLSVSPMKKPHPLAKDVIAAGEALGFPHLPDHNAAGDGEGVYYALGSQANGMRVSSARAYLIPALGRPNLRFITGARVDRVLFDGKRVSGVRYVKDGQSHDIGVTREAIVSAGTMQSPLVLLRSGIGPAAQLRDHGIDVLADREQVGGNLQEHIGFAIAKHVDVPTYNSEMNVRHGIKHVIDFVLRRAGPLAAPSVQVMGWLKSDPGLARPDLHMSWLPFAMDLTKMPPVMHAKPAVGLGAVVARPHSRGRISLRDASVESAPKIDFQMMGDERDVKALIGAVRLSERFYQTEPLASHVVSDAPPFRSNMTDAEIVDALKAVCRTGLHAVGSCRMGSDDDAVVDTQLRVRGVDGLRVADASIMPRQISANTNATAIMIGERAADFILDRQNL</sequence>
<dbReference type="InterPro" id="IPR012132">
    <property type="entry name" value="GMC_OxRdtase"/>
</dbReference>
<organism evidence="7 8">
    <name type="scientific">Sphingomonas crocodyli</name>
    <dbReference type="NCBI Taxonomy" id="1979270"/>
    <lineage>
        <taxon>Bacteria</taxon>
        <taxon>Pseudomonadati</taxon>
        <taxon>Pseudomonadota</taxon>
        <taxon>Alphaproteobacteria</taxon>
        <taxon>Sphingomonadales</taxon>
        <taxon>Sphingomonadaceae</taxon>
        <taxon>Sphingomonas</taxon>
    </lineage>
</organism>
<dbReference type="Gene3D" id="3.30.560.10">
    <property type="entry name" value="Glucose Oxidase, domain 3"/>
    <property type="match status" value="1"/>
</dbReference>
<keyword evidence="4 5" id="KW-0274">FAD</keyword>
<dbReference type="PROSITE" id="PS00624">
    <property type="entry name" value="GMC_OXRED_2"/>
    <property type="match status" value="1"/>
</dbReference>
<dbReference type="SUPFAM" id="SSF54373">
    <property type="entry name" value="FAD-linked reductases, C-terminal domain"/>
    <property type="match status" value="1"/>
</dbReference>
<dbReference type="InterPro" id="IPR036188">
    <property type="entry name" value="FAD/NAD-bd_sf"/>
</dbReference>
<dbReference type="AlphaFoldDB" id="A0A437M6S6"/>
<dbReference type="GO" id="GO:0016614">
    <property type="term" value="F:oxidoreductase activity, acting on CH-OH group of donors"/>
    <property type="evidence" value="ECO:0007669"/>
    <property type="project" value="InterPro"/>
</dbReference>
<dbReference type="PANTHER" id="PTHR11552">
    <property type="entry name" value="GLUCOSE-METHANOL-CHOLINE GMC OXIDOREDUCTASE"/>
    <property type="match status" value="1"/>
</dbReference>
<dbReference type="RefSeq" id="WP_127741574.1">
    <property type="nucleotide sequence ID" value="NZ_SACN01000001.1"/>
</dbReference>
<proteinExistence type="inferred from homology"/>
<reference evidence="7 8" key="1">
    <citation type="submission" date="2019-01" db="EMBL/GenBank/DDBJ databases">
        <authorList>
            <person name="Chen W.-M."/>
        </authorList>
    </citation>
    <scope>NUCLEOTIDE SEQUENCE [LARGE SCALE GENOMIC DNA]</scope>
    <source>
        <strain evidence="7 8">CCP-7</strain>
    </source>
</reference>
<dbReference type="InterPro" id="IPR000172">
    <property type="entry name" value="GMC_OxRdtase_N"/>
</dbReference>
<keyword evidence="8" id="KW-1185">Reference proteome</keyword>
<feature type="domain" description="Glucose-methanol-choline oxidoreductase N-terminal" evidence="6">
    <location>
        <begin position="259"/>
        <end position="273"/>
    </location>
</feature>
<dbReference type="EMBL" id="SACN01000001">
    <property type="protein sequence ID" value="RVT93204.1"/>
    <property type="molecule type" value="Genomic_DNA"/>
</dbReference>
<dbReference type="Gene3D" id="3.50.50.60">
    <property type="entry name" value="FAD/NAD(P)-binding domain"/>
    <property type="match status" value="1"/>
</dbReference>
<dbReference type="PROSITE" id="PS51257">
    <property type="entry name" value="PROKAR_LIPOPROTEIN"/>
    <property type="match status" value="1"/>
</dbReference>
<dbReference type="OrthoDB" id="9785276at2"/>
<evidence type="ECO:0000256" key="4">
    <source>
        <dbReference type="ARBA" id="ARBA00022827"/>
    </source>
</evidence>
<dbReference type="Proteomes" id="UP000282971">
    <property type="component" value="Unassembled WGS sequence"/>
</dbReference>
<dbReference type="InterPro" id="IPR007867">
    <property type="entry name" value="GMC_OxRtase_C"/>
</dbReference>
<dbReference type="Pfam" id="PF05199">
    <property type="entry name" value="GMC_oxred_C"/>
    <property type="match status" value="1"/>
</dbReference>
<evidence type="ECO:0000256" key="1">
    <source>
        <dbReference type="ARBA" id="ARBA00001974"/>
    </source>
</evidence>
<comment type="cofactor">
    <cofactor evidence="1 5">
        <name>FAD</name>
        <dbReference type="ChEBI" id="CHEBI:57692"/>
    </cofactor>
</comment>
<evidence type="ECO:0000313" key="8">
    <source>
        <dbReference type="Proteomes" id="UP000282971"/>
    </source>
</evidence>
<accession>A0A437M6S6</accession>
<feature type="binding site" evidence="5">
    <location>
        <position position="224"/>
    </location>
    <ligand>
        <name>FAD</name>
        <dbReference type="ChEBI" id="CHEBI:57692"/>
    </ligand>
</feature>
<evidence type="ECO:0000256" key="3">
    <source>
        <dbReference type="ARBA" id="ARBA00022630"/>
    </source>
</evidence>
<evidence type="ECO:0000256" key="2">
    <source>
        <dbReference type="ARBA" id="ARBA00010790"/>
    </source>
</evidence>
<dbReference type="PANTHER" id="PTHR11552:SF147">
    <property type="entry name" value="CHOLINE DEHYDROGENASE, MITOCHONDRIAL"/>
    <property type="match status" value="1"/>
</dbReference>
<dbReference type="Pfam" id="PF00732">
    <property type="entry name" value="GMC_oxred_N"/>
    <property type="match status" value="1"/>
</dbReference>
<protein>
    <submittedName>
        <fullName evidence="7">Glucose-methanol-choline oxidoreductase</fullName>
    </submittedName>
</protein>
<gene>
    <name evidence="7" type="ORF">EOD43_04775</name>
</gene>
<feature type="binding site" evidence="5">
    <location>
        <begin position="96"/>
        <end position="99"/>
    </location>
    <ligand>
        <name>FAD</name>
        <dbReference type="ChEBI" id="CHEBI:57692"/>
    </ligand>
</feature>
<evidence type="ECO:0000259" key="6">
    <source>
        <dbReference type="PROSITE" id="PS00624"/>
    </source>
</evidence>